<evidence type="ECO:0000313" key="1">
    <source>
        <dbReference type="EMBL" id="AEF20575.1"/>
    </source>
</evidence>
<gene>
    <name evidence="1" type="ordered locus">Psefu_0595</name>
</gene>
<name>F6AII7_PSEF1</name>
<dbReference type="HOGENOM" id="CLU_221101_0_0_6"/>
<sequence length="32" mass="3918">MPQDKRETFFVNASSTLLMRLIKAHARWRWRA</sequence>
<dbReference type="EMBL" id="CP002727">
    <property type="protein sequence ID" value="AEF20575.1"/>
    <property type="molecule type" value="Genomic_DNA"/>
</dbReference>
<keyword evidence="2" id="KW-1185">Reference proteome</keyword>
<reference evidence="1 2" key="1">
    <citation type="submission" date="2011-04" db="EMBL/GenBank/DDBJ databases">
        <title>Complete sequence of Pseudomonas fulva 12-X.</title>
        <authorList>
            <consortium name="US DOE Joint Genome Institute"/>
            <person name="Lucas S."/>
            <person name="Han J."/>
            <person name="Lapidus A."/>
            <person name="Cheng J.-F."/>
            <person name="Goodwin L."/>
            <person name="Pitluck S."/>
            <person name="Peters L."/>
            <person name="Mikhailova N."/>
            <person name="Pagani I."/>
            <person name="Davenport K."/>
            <person name="Han C."/>
            <person name="Tapia R."/>
            <person name="Land M."/>
            <person name="Hauser L."/>
            <person name="Kyrpides N."/>
            <person name="Ivanova N."/>
            <person name="Pagani I."/>
            <person name="Lcollab F.I."/>
            <person name="Woyke T."/>
        </authorList>
    </citation>
    <scope>NUCLEOTIDE SEQUENCE [LARGE SCALE GENOMIC DNA]</scope>
    <source>
        <strain evidence="2">12-X</strain>
    </source>
</reference>
<accession>F6AII7</accession>
<dbReference type="STRING" id="743720.Psefu_0595"/>
<organism evidence="1 2">
    <name type="scientific">Pseudomonas fulva (strain 12-X)</name>
    <dbReference type="NCBI Taxonomy" id="743720"/>
    <lineage>
        <taxon>Bacteria</taxon>
        <taxon>Pseudomonadati</taxon>
        <taxon>Pseudomonadota</taxon>
        <taxon>Gammaproteobacteria</taxon>
        <taxon>Pseudomonadales</taxon>
        <taxon>Pseudomonadaceae</taxon>
        <taxon>Pseudomonas</taxon>
    </lineage>
</organism>
<dbReference type="KEGG" id="pfv:Psefu_0595"/>
<proteinExistence type="predicted"/>
<dbReference type="AlphaFoldDB" id="F6AII7"/>
<dbReference type="Proteomes" id="UP000000686">
    <property type="component" value="Chromosome"/>
</dbReference>
<evidence type="ECO:0000313" key="2">
    <source>
        <dbReference type="Proteomes" id="UP000000686"/>
    </source>
</evidence>
<protein>
    <submittedName>
        <fullName evidence="1">Uncharacterized protein</fullName>
    </submittedName>
</protein>